<organism evidence="3 4">
    <name type="scientific">Gymnopilus dilepis</name>
    <dbReference type="NCBI Taxonomy" id="231916"/>
    <lineage>
        <taxon>Eukaryota</taxon>
        <taxon>Fungi</taxon>
        <taxon>Dikarya</taxon>
        <taxon>Basidiomycota</taxon>
        <taxon>Agaricomycotina</taxon>
        <taxon>Agaricomycetes</taxon>
        <taxon>Agaricomycetidae</taxon>
        <taxon>Agaricales</taxon>
        <taxon>Agaricineae</taxon>
        <taxon>Hymenogastraceae</taxon>
        <taxon>Gymnopilus</taxon>
    </lineage>
</organism>
<accession>A0A409VMX9</accession>
<evidence type="ECO:0000313" key="4">
    <source>
        <dbReference type="Proteomes" id="UP000284706"/>
    </source>
</evidence>
<reference evidence="3 4" key="1">
    <citation type="journal article" date="2018" name="Evol. Lett.">
        <title>Horizontal gene cluster transfer increased hallucinogenic mushroom diversity.</title>
        <authorList>
            <person name="Reynolds H.T."/>
            <person name="Vijayakumar V."/>
            <person name="Gluck-Thaler E."/>
            <person name="Korotkin H.B."/>
            <person name="Matheny P.B."/>
            <person name="Slot J.C."/>
        </authorList>
    </citation>
    <scope>NUCLEOTIDE SEQUENCE [LARGE SCALE GENOMIC DNA]</scope>
    <source>
        <strain evidence="3 4">SRW20</strain>
    </source>
</reference>
<gene>
    <name evidence="3" type="ORF">CVT26_006832</name>
</gene>
<dbReference type="EMBL" id="NHYE01005610">
    <property type="protein sequence ID" value="PPQ67622.1"/>
    <property type="molecule type" value="Genomic_DNA"/>
</dbReference>
<feature type="transmembrane region" description="Helical" evidence="1">
    <location>
        <begin position="63"/>
        <end position="82"/>
    </location>
</feature>
<feature type="transmembrane region" description="Helical" evidence="1">
    <location>
        <begin position="12"/>
        <end position="29"/>
    </location>
</feature>
<keyword evidence="1" id="KW-0472">Membrane</keyword>
<evidence type="ECO:0000259" key="2">
    <source>
        <dbReference type="Pfam" id="PF20151"/>
    </source>
</evidence>
<dbReference type="InterPro" id="IPR045340">
    <property type="entry name" value="DUF6533"/>
</dbReference>
<name>A0A409VMX9_9AGAR</name>
<keyword evidence="1" id="KW-1133">Transmembrane helix</keyword>
<keyword evidence="4" id="KW-1185">Reference proteome</keyword>
<protein>
    <recommendedName>
        <fullName evidence="2">DUF6533 domain-containing protein</fullName>
    </recommendedName>
</protein>
<dbReference type="Proteomes" id="UP000284706">
    <property type="component" value="Unassembled WGS sequence"/>
</dbReference>
<feature type="domain" description="DUF6533" evidence="2">
    <location>
        <begin position="14"/>
        <end position="59"/>
    </location>
</feature>
<dbReference type="AlphaFoldDB" id="A0A409VMX9"/>
<comment type="caution">
    <text evidence="3">The sequence shown here is derived from an EMBL/GenBank/DDBJ whole genome shotgun (WGS) entry which is preliminary data.</text>
</comment>
<dbReference type="OrthoDB" id="3341843at2759"/>
<sequence length="276" mass="32050">MYIYDTEFRVGSHTIVACITVLIFDYLLTLGEEYRSIWRAKKTKPIHLLFYLNRYLPFVDTTLAVYGVTASGLMVSELILLLRTWMLWERSKRVLIFLIVLSACTFAPGVAVTVLEVISFRFVMVLTISKGGWERINSRSKFVKTVYRHGLNFYFYLLLITVVNIIVPLVVHQPSYKIYLAVPQRVFHSILCNHVVLYIQAHKTARENPDDGLTRSQSIQKTNFTGNILESAMPTTFPSRGDIDSRDLDARWRVREEEMDEHEMATYREGYGEDWS</sequence>
<feature type="transmembrane region" description="Helical" evidence="1">
    <location>
        <begin position="153"/>
        <end position="171"/>
    </location>
</feature>
<evidence type="ECO:0000313" key="3">
    <source>
        <dbReference type="EMBL" id="PPQ67622.1"/>
    </source>
</evidence>
<evidence type="ECO:0000256" key="1">
    <source>
        <dbReference type="SAM" id="Phobius"/>
    </source>
</evidence>
<dbReference type="Pfam" id="PF20151">
    <property type="entry name" value="DUF6533"/>
    <property type="match status" value="1"/>
</dbReference>
<proteinExistence type="predicted"/>
<keyword evidence="1" id="KW-0812">Transmembrane</keyword>
<feature type="transmembrane region" description="Helical" evidence="1">
    <location>
        <begin position="94"/>
        <end position="115"/>
    </location>
</feature>
<dbReference type="InParanoid" id="A0A409VMX9"/>